<proteinExistence type="predicted"/>
<dbReference type="GO" id="GO:0006508">
    <property type="term" value="P:proteolysis"/>
    <property type="evidence" value="ECO:0007669"/>
    <property type="project" value="InterPro"/>
</dbReference>
<gene>
    <name evidence="2" type="ORF">AZ78_0015</name>
</gene>
<keyword evidence="3" id="KW-1185">Reference proteome</keyword>
<dbReference type="GO" id="GO:0004197">
    <property type="term" value="F:cysteine-type endopeptidase activity"/>
    <property type="evidence" value="ECO:0007669"/>
    <property type="project" value="InterPro"/>
</dbReference>
<reference evidence="2 3" key="1">
    <citation type="journal article" date="2014" name="Genome Announc.">
        <title>Draft Genome Sequence of Lysobacter capsici AZ78, a Bacterium Antagonistic to Plant-Pathogenic Oomycetes.</title>
        <authorList>
            <person name="Puopolo G."/>
            <person name="Sonego P."/>
            <person name="Engelen K."/>
            <person name="Pertot I."/>
        </authorList>
    </citation>
    <scope>NUCLEOTIDE SEQUENCE [LARGE SCALE GENOMIC DNA]</scope>
    <source>
        <strain evidence="2 3">AZ78</strain>
    </source>
</reference>
<evidence type="ECO:0000313" key="2">
    <source>
        <dbReference type="EMBL" id="KWS02471.1"/>
    </source>
</evidence>
<organism evidence="2 3">
    <name type="scientific">Lysobacter capsici AZ78</name>
    <dbReference type="NCBI Taxonomy" id="1444315"/>
    <lineage>
        <taxon>Bacteria</taxon>
        <taxon>Pseudomonadati</taxon>
        <taxon>Pseudomonadota</taxon>
        <taxon>Gammaproteobacteria</taxon>
        <taxon>Lysobacterales</taxon>
        <taxon>Lysobacteraceae</taxon>
        <taxon>Lysobacter</taxon>
    </lineage>
</organism>
<dbReference type="AlphaFoldDB" id="A0A108U4N3"/>
<evidence type="ECO:0000313" key="3">
    <source>
        <dbReference type="Proteomes" id="UP000023435"/>
    </source>
</evidence>
<accession>A0A108U4N3</accession>
<dbReference type="Gene3D" id="3.40.50.1460">
    <property type="match status" value="1"/>
</dbReference>
<dbReference type="Pfam" id="PF00656">
    <property type="entry name" value="Peptidase_C14"/>
    <property type="match status" value="1"/>
</dbReference>
<comment type="caution">
    <text evidence="2">The sequence shown here is derived from an EMBL/GenBank/DDBJ whole genome shotgun (WGS) entry which is preliminary data.</text>
</comment>
<sequence>MLLIGVSQAGGLGKLKAVEPSIDKMAAWAKSQGIADDQIIRRTDAGGLKVTVADLFNDIKALADRDTIEQLIVYFSGHGVVNNRQEYWLLSDAPVNAAAAVNIEGNVSLARAGAFEHVVFLSDACRTPTQGVQYGRIIGSDIFPNIEDAELERSVDIFFATSLGAPALEVRQSEQGQQYQAMFTEALLDALNGKIPEAIRDGRVRPRPLKKALPKKVWDKLKASGLSLSTSQTPDARITSEDEAWLASLPPSVPATATPPDIDVTSATPPDAAAPLSSREVAQVAVEAALRGNSYGRAVITDAEVKTLTGRGISKNATLMLKSMASVVGDRRPQPLPKRPGFEIHGRGVSRVTCSDGEARLGIDSDAVTISVDTNQHQSQALIEFDDGSGVLLPVIAGFVGVLRLHERGLDEVWYEPADEFDASLSREELDYLRQAVIKASSLGVFALESDDADALAVRMQNLKFQDPALAVYAAYAYHDIGQLSRIAQMQGYLQDRLHVRLYDLALLSRGLLKDADLAAAVVPALPMLSQGWALTGALSGHIPTELDGLRQQLRPSLWSLYTPEGVQAIRAWMRHAAETSSSLTLGAAS</sequence>
<name>A0A108U4N3_9GAMM</name>
<dbReference type="Proteomes" id="UP000023435">
    <property type="component" value="Unassembled WGS sequence"/>
</dbReference>
<evidence type="ECO:0000259" key="1">
    <source>
        <dbReference type="Pfam" id="PF00656"/>
    </source>
</evidence>
<protein>
    <recommendedName>
        <fullName evidence="1">Peptidase C14 caspase domain-containing protein</fullName>
    </recommendedName>
</protein>
<dbReference type="InterPro" id="IPR011600">
    <property type="entry name" value="Pept_C14_caspase"/>
</dbReference>
<dbReference type="EMBL" id="JAJA02000001">
    <property type="protein sequence ID" value="KWS02471.1"/>
    <property type="molecule type" value="Genomic_DNA"/>
</dbReference>
<feature type="domain" description="Peptidase C14 caspase" evidence="1">
    <location>
        <begin position="57"/>
        <end position="193"/>
    </location>
</feature>